<dbReference type="AlphaFoldDB" id="A0A8T2L4H3"/>
<protein>
    <submittedName>
        <fullName evidence="1">Uncharacterized protein</fullName>
    </submittedName>
</protein>
<dbReference type="EMBL" id="JAICCE010000016">
    <property type="protein sequence ID" value="KAG9266620.1"/>
    <property type="molecule type" value="Genomic_DNA"/>
</dbReference>
<reference evidence="1 2" key="1">
    <citation type="submission" date="2021-07" db="EMBL/GenBank/DDBJ databases">
        <authorList>
            <person name="Imarazene B."/>
            <person name="Zahm M."/>
            <person name="Klopp C."/>
            <person name="Cabau C."/>
            <person name="Beille S."/>
            <person name="Jouanno E."/>
            <person name="Castinel A."/>
            <person name="Lluch J."/>
            <person name="Gil L."/>
            <person name="Kuchtly C."/>
            <person name="Lopez Roques C."/>
            <person name="Donnadieu C."/>
            <person name="Parrinello H."/>
            <person name="Journot L."/>
            <person name="Du K."/>
            <person name="Schartl M."/>
            <person name="Retaux S."/>
            <person name="Guiguen Y."/>
        </authorList>
    </citation>
    <scope>NUCLEOTIDE SEQUENCE [LARGE SCALE GENOMIC DNA]</scope>
    <source>
        <strain evidence="1">Pach_M1</strain>
        <tissue evidence="1">Testis</tissue>
    </source>
</reference>
<sequence length="91" mass="10265">MFGGPRTVEESKIFFLKTSLQAKRAAQNARSTPDRMFSLYYICTFIQQRRYVPIKKASGMGLAVFGVLLGPTESSTARTRTHTHIQIHTNT</sequence>
<accession>A0A8T2L4H3</accession>
<comment type="caution">
    <text evidence="1">The sequence shown here is derived from an EMBL/GenBank/DDBJ whole genome shotgun (WGS) entry which is preliminary data.</text>
</comment>
<dbReference type="Proteomes" id="UP000752171">
    <property type="component" value="Unassembled WGS sequence"/>
</dbReference>
<organism evidence="1 2">
    <name type="scientific">Astyanax mexicanus</name>
    <name type="common">Blind cave fish</name>
    <name type="synonym">Astyanax fasciatus mexicanus</name>
    <dbReference type="NCBI Taxonomy" id="7994"/>
    <lineage>
        <taxon>Eukaryota</taxon>
        <taxon>Metazoa</taxon>
        <taxon>Chordata</taxon>
        <taxon>Craniata</taxon>
        <taxon>Vertebrata</taxon>
        <taxon>Euteleostomi</taxon>
        <taxon>Actinopterygii</taxon>
        <taxon>Neopterygii</taxon>
        <taxon>Teleostei</taxon>
        <taxon>Ostariophysi</taxon>
        <taxon>Characiformes</taxon>
        <taxon>Characoidei</taxon>
        <taxon>Acestrorhamphidae</taxon>
        <taxon>Acestrorhamphinae</taxon>
        <taxon>Astyanax</taxon>
    </lineage>
</organism>
<name>A0A8T2L4H3_ASTMX</name>
<evidence type="ECO:0000313" key="2">
    <source>
        <dbReference type="Proteomes" id="UP000752171"/>
    </source>
</evidence>
<proteinExistence type="predicted"/>
<gene>
    <name evidence="1" type="ORF">AMEX_G19263</name>
</gene>
<evidence type="ECO:0000313" key="1">
    <source>
        <dbReference type="EMBL" id="KAG9266620.1"/>
    </source>
</evidence>